<dbReference type="RefSeq" id="WP_079604236.1">
    <property type="nucleotide sequence ID" value="NZ_LT670817.1"/>
</dbReference>
<dbReference type="Gene3D" id="3.30.160.170">
    <property type="entry name" value="FlaG-like"/>
    <property type="match status" value="1"/>
</dbReference>
<accession>A0A1M5UZ87</accession>
<gene>
    <name evidence="2" type="ORF">SAMN05443248_5672</name>
</gene>
<dbReference type="InterPro" id="IPR035924">
    <property type="entry name" value="FlaG-like_sf"/>
</dbReference>
<dbReference type="Proteomes" id="UP000189796">
    <property type="component" value="Chromosome I"/>
</dbReference>
<evidence type="ECO:0000313" key="3">
    <source>
        <dbReference type="Proteomes" id="UP000189796"/>
    </source>
</evidence>
<feature type="region of interest" description="Disordered" evidence="1">
    <location>
        <begin position="35"/>
        <end position="54"/>
    </location>
</feature>
<dbReference type="EMBL" id="LT670817">
    <property type="protein sequence ID" value="SHH68301.1"/>
    <property type="molecule type" value="Genomic_DNA"/>
</dbReference>
<dbReference type="OrthoDB" id="8457098at2"/>
<evidence type="ECO:0000256" key="1">
    <source>
        <dbReference type="SAM" id="MobiDB-lite"/>
    </source>
</evidence>
<evidence type="ECO:0008006" key="4">
    <source>
        <dbReference type="Google" id="ProtNLM"/>
    </source>
</evidence>
<evidence type="ECO:0000313" key="2">
    <source>
        <dbReference type="EMBL" id="SHH68301.1"/>
    </source>
</evidence>
<protein>
    <recommendedName>
        <fullName evidence="4">FlaG protein</fullName>
    </recommendedName>
</protein>
<dbReference type="AlphaFoldDB" id="A0A1M5UZ87"/>
<name>A0A1M5UZ87_9BRAD</name>
<dbReference type="SUPFAM" id="SSF160214">
    <property type="entry name" value="FlaG-like"/>
    <property type="match status" value="1"/>
</dbReference>
<reference evidence="2 3" key="1">
    <citation type="submission" date="2016-11" db="EMBL/GenBank/DDBJ databases">
        <authorList>
            <person name="Jaros S."/>
            <person name="Januszkiewicz K."/>
            <person name="Wedrychowicz H."/>
        </authorList>
    </citation>
    <scope>NUCLEOTIDE SEQUENCE [LARGE SCALE GENOMIC DNA]</scope>
    <source>
        <strain evidence="2 3">GAS138</strain>
    </source>
</reference>
<proteinExistence type="predicted"/>
<organism evidence="2 3">
    <name type="scientific">Bradyrhizobium erythrophlei</name>
    <dbReference type="NCBI Taxonomy" id="1437360"/>
    <lineage>
        <taxon>Bacteria</taxon>
        <taxon>Pseudomonadati</taxon>
        <taxon>Pseudomonadota</taxon>
        <taxon>Alphaproteobacteria</taxon>
        <taxon>Hyphomicrobiales</taxon>
        <taxon>Nitrobacteraceae</taxon>
        <taxon>Bradyrhizobium</taxon>
    </lineage>
</organism>
<sequence>MSTDFSIRPVGAPAATPVVQPVSQAANNAVETQLPASQSVTVADPSAGAGSYSPVASDSVSHQAFIDQAAASIVYQVIDTKTDTVVQQYPDEAMLRRRAYFHTLDLTKGDPARSIATDRTA</sequence>